<keyword evidence="8" id="KW-1185">Reference proteome</keyword>
<evidence type="ECO:0000256" key="1">
    <source>
        <dbReference type="ARBA" id="ARBA00003408"/>
    </source>
</evidence>
<feature type="transmembrane region" description="Helical" evidence="6">
    <location>
        <begin position="62"/>
        <end position="95"/>
    </location>
</feature>
<keyword evidence="6" id="KW-1133">Transmembrane helix</keyword>
<feature type="transmembrane region" description="Helical" evidence="6">
    <location>
        <begin position="238"/>
        <end position="261"/>
    </location>
</feature>
<sequence length="529" mass="60847">MNKEITLKQENFNFKLELKQLFKLCFPIFVQTLFFAIITIVGSLATSFYNRVYHLDGSYNGYYFYIFAKVFSVYKIITFLPLMYQLGVLVVAANLYGQKKLEELPKLLWSTFYISVIINLGAYLIIFFSSPKLLELAGAKKSFVIGWKNINDFNAFKNNLKTSNLDINQIYNLPLSHYIFQGGFYEGNYYLKTNPLILINNEYEFTIKFLRVGTLDVFITSFAFILTSILQAVKKNKLAIIGVISGSIFRTIWIFLILFVFNKPFLATLEITLGSAINLLISFILVKKYAIKNNNINFKQTWNNKYIKEVLKIGFPISLETGIWFIAQYLLTKAIPDSKLDDSFIGLWRAVNNVYDLFAAFLFALSYVTSSVIATEIGKKEYYRAKRIGNLSFKLGMSTQIIFALLGVALTYPLFKIYSIDTDLINKYCYFLMPIFMVKTLADVGPLTTLRSLWGVNDVWMPNLISLLTMIGLQTSLVYILILFKNPNLSQELFLISLAGIALIDPTIRSILYLLRWNSEVWHKYAKTL</sequence>
<feature type="transmembrane region" description="Helical" evidence="6">
    <location>
        <begin position="21"/>
        <end position="42"/>
    </location>
</feature>
<accession>A0A077L6G6</accession>
<feature type="transmembrane region" description="Helical" evidence="6">
    <location>
        <begin position="267"/>
        <end position="290"/>
    </location>
</feature>
<feature type="transmembrane region" description="Helical" evidence="6">
    <location>
        <begin position="107"/>
        <end position="128"/>
    </location>
</feature>
<keyword evidence="4" id="KW-0813">Transport</keyword>
<dbReference type="Proteomes" id="UP000031641">
    <property type="component" value="Chromosome"/>
</dbReference>
<keyword evidence="6" id="KW-0472">Membrane</keyword>
<dbReference type="GO" id="GO:0015297">
    <property type="term" value="F:antiporter activity"/>
    <property type="evidence" value="ECO:0007669"/>
    <property type="project" value="InterPro"/>
</dbReference>
<evidence type="ECO:0000313" key="7">
    <source>
        <dbReference type="EMBL" id="BAP39401.1"/>
    </source>
</evidence>
<dbReference type="InterPro" id="IPR050222">
    <property type="entry name" value="MATE_MdtK"/>
</dbReference>
<dbReference type="RefSeq" id="WP_045433313.1">
    <property type="nucleotide sequence ID" value="NZ_AP014631.1"/>
</dbReference>
<evidence type="ECO:0000256" key="3">
    <source>
        <dbReference type="ARBA" id="ARBA00020268"/>
    </source>
</evidence>
<dbReference type="InterPro" id="IPR002528">
    <property type="entry name" value="MATE_fam"/>
</dbReference>
<dbReference type="HOGENOM" id="CLU_045110_0_0_14"/>
<feature type="transmembrane region" description="Helical" evidence="6">
    <location>
        <begin position="460"/>
        <end position="481"/>
    </location>
</feature>
<feature type="transmembrane region" description="Helical" evidence="6">
    <location>
        <begin position="493"/>
        <end position="515"/>
    </location>
</feature>
<organism evidence="7 8">
    <name type="scientific">Metamycoplasma canadense</name>
    <dbReference type="NCBI Taxonomy" id="29554"/>
    <lineage>
        <taxon>Bacteria</taxon>
        <taxon>Bacillati</taxon>
        <taxon>Mycoplasmatota</taxon>
        <taxon>Mycoplasmoidales</taxon>
        <taxon>Metamycoplasmataceae</taxon>
        <taxon>Metamycoplasma</taxon>
    </lineage>
</organism>
<dbReference type="STRING" id="29554.MCAN360_0142"/>
<feature type="transmembrane region" description="Helical" evidence="6">
    <location>
        <begin position="395"/>
        <end position="415"/>
    </location>
</feature>
<dbReference type="OrthoDB" id="387431at2"/>
<evidence type="ECO:0000256" key="2">
    <source>
        <dbReference type="ARBA" id="ARBA00010199"/>
    </source>
</evidence>
<proteinExistence type="inferred from homology"/>
<evidence type="ECO:0000256" key="4">
    <source>
        <dbReference type="ARBA" id="ARBA00022448"/>
    </source>
</evidence>
<gene>
    <name evidence="7" type="primary">norM</name>
    <name evidence="7" type="ORF">MCAN360_0142</name>
</gene>
<reference evidence="8" key="1">
    <citation type="journal article" date="2014" name="Genome Announc.">
        <title>Complete Genome Sequence of Mycoplasma canadense Strain HAZ 360_1 from Bovine Mastitic Milk in Japan.</title>
        <authorList>
            <person name="Hata E."/>
        </authorList>
    </citation>
    <scope>NUCLEOTIDE SEQUENCE [LARGE SCALE GENOMIC DNA]</scope>
    <source>
        <strain evidence="8">HAZ360_1</strain>
    </source>
</reference>
<name>A0A077L6G6_9BACT</name>
<feature type="transmembrane region" description="Helical" evidence="6">
    <location>
        <begin position="357"/>
        <end position="374"/>
    </location>
</feature>
<evidence type="ECO:0000256" key="5">
    <source>
        <dbReference type="ARBA" id="ARBA00031636"/>
    </source>
</evidence>
<dbReference type="KEGG" id="mcan:MCAN360_0142"/>
<evidence type="ECO:0000313" key="8">
    <source>
        <dbReference type="Proteomes" id="UP000031641"/>
    </source>
</evidence>
<dbReference type="EMBL" id="AP014631">
    <property type="protein sequence ID" value="BAP39401.1"/>
    <property type="molecule type" value="Genomic_DNA"/>
</dbReference>
<comment type="similarity">
    <text evidence="2">Belongs to the multi antimicrobial extrusion (MATE) (TC 2.A.66.1) family.</text>
</comment>
<dbReference type="Pfam" id="PF01554">
    <property type="entry name" value="MatE"/>
    <property type="match status" value="1"/>
</dbReference>
<protein>
    <recommendedName>
        <fullName evidence="3">Probable multidrug resistance protein NorM</fullName>
    </recommendedName>
    <alternativeName>
        <fullName evidence="5">Multidrug-efflux transporter</fullName>
    </alternativeName>
</protein>
<dbReference type="GO" id="GO:0005886">
    <property type="term" value="C:plasma membrane"/>
    <property type="evidence" value="ECO:0007669"/>
    <property type="project" value="TreeGrafter"/>
</dbReference>
<dbReference type="PANTHER" id="PTHR43298:SF2">
    <property type="entry name" value="FMN_FAD EXPORTER YEEO-RELATED"/>
    <property type="match status" value="1"/>
</dbReference>
<keyword evidence="6" id="KW-0812">Transmembrane</keyword>
<dbReference type="GO" id="GO:0042910">
    <property type="term" value="F:xenobiotic transmembrane transporter activity"/>
    <property type="evidence" value="ECO:0007669"/>
    <property type="project" value="InterPro"/>
</dbReference>
<feature type="transmembrane region" description="Helical" evidence="6">
    <location>
        <begin position="205"/>
        <end position="226"/>
    </location>
</feature>
<dbReference type="PANTHER" id="PTHR43298">
    <property type="entry name" value="MULTIDRUG RESISTANCE PROTEIN NORM-RELATED"/>
    <property type="match status" value="1"/>
</dbReference>
<feature type="transmembrane region" description="Helical" evidence="6">
    <location>
        <begin position="310"/>
        <end position="331"/>
    </location>
</feature>
<dbReference type="AlphaFoldDB" id="A0A077L6G6"/>
<evidence type="ECO:0000256" key="6">
    <source>
        <dbReference type="SAM" id="Phobius"/>
    </source>
</evidence>
<comment type="function">
    <text evidence="1">Multidrug efflux pump.</text>
</comment>